<protein>
    <recommendedName>
        <fullName evidence="2">T6SS Phospholipase effector Tle1-like catalytic domain-containing protein</fullName>
    </recommendedName>
</protein>
<dbReference type="Pfam" id="PF09994">
    <property type="entry name" value="T6SS_Tle1-like_cat"/>
    <property type="match status" value="2"/>
</dbReference>
<keyword evidence="4" id="KW-1185">Reference proteome</keyword>
<dbReference type="Proteomes" id="UP000008370">
    <property type="component" value="Unassembled WGS sequence"/>
</dbReference>
<accession>K5WR35</accession>
<dbReference type="KEGG" id="pco:PHACADRAFT_248500"/>
<dbReference type="InParanoid" id="K5WR35"/>
<dbReference type="STRING" id="650164.K5WR35"/>
<dbReference type="OrthoDB" id="3162439at2759"/>
<dbReference type="HOGENOM" id="CLU_1337921_0_0_1"/>
<feature type="region of interest" description="Disordered" evidence="1">
    <location>
        <begin position="1"/>
        <end position="38"/>
    </location>
</feature>
<feature type="domain" description="T6SS Phospholipase effector Tle1-like catalytic" evidence="2">
    <location>
        <begin position="109"/>
        <end position="163"/>
    </location>
</feature>
<name>K5WR35_PHACS</name>
<evidence type="ECO:0000259" key="2">
    <source>
        <dbReference type="Pfam" id="PF09994"/>
    </source>
</evidence>
<evidence type="ECO:0000313" key="4">
    <source>
        <dbReference type="Proteomes" id="UP000008370"/>
    </source>
</evidence>
<reference evidence="3 4" key="1">
    <citation type="journal article" date="2012" name="BMC Genomics">
        <title>Comparative genomics of the white-rot fungi, Phanerochaete carnosa and P. chrysosporium, to elucidate the genetic basis of the distinct wood types they colonize.</title>
        <authorList>
            <person name="Suzuki H."/>
            <person name="MacDonald J."/>
            <person name="Syed K."/>
            <person name="Salamov A."/>
            <person name="Hori C."/>
            <person name="Aerts A."/>
            <person name="Henrissat B."/>
            <person name="Wiebenga A."/>
            <person name="vanKuyk P.A."/>
            <person name="Barry K."/>
            <person name="Lindquist E."/>
            <person name="LaButti K."/>
            <person name="Lapidus A."/>
            <person name="Lucas S."/>
            <person name="Coutinho P."/>
            <person name="Gong Y."/>
            <person name="Samejima M."/>
            <person name="Mahadevan R."/>
            <person name="Abou-Zaid M."/>
            <person name="de Vries R.P."/>
            <person name="Igarashi K."/>
            <person name="Yadav J.S."/>
            <person name="Grigoriev I.V."/>
            <person name="Master E.R."/>
        </authorList>
    </citation>
    <scope>NUCLEOTIDE SEQUENCE [LARGE SCALE GENOMIC DNA]</scope>
    <source>
        <strain evidence="3 4">HHB-10118-sp</strain>
    </source>
</reference>
<dbReference type="PANTHER" id="PTHR33840">
    <property type="match status" value="1"/>
</dbReference>
<dbReference type="RefSeq" id="XP_007391127.1">
    <property type="nucleotide sequence ID" value="XM_007391065.1"/>
</dbReference>
<organism evidence="3 4">
    <name type="scientific">Phanerochaete carnosa (strain HHB-10118-sp)</name>
    <name type="common">White-rot fungus</name>
    <name type="synonym">Peniophora carnosa</name>
    <dbReference type="NCBI Taxonomy" id="650164"/>
    <lineage>
        <taxon>Eukaryota</taxon>
        <taxon>Fungi</taxon>
        <taxon>Dikarya</taxon>
        <taxon>Basidiomycota</taxon>
        <taxon>Agaricomycotina</taxon>
        <taxon>Agaricomycetes</taxon>
        <taxon>Polyporales</taxon>
        <taxon>Phanerochaetaceae</taxon>
        <taxon>Phanerochaete</taxon>
    </lineage>
</organism>
<dbReference type="PANTHER" id="PTHR33840:SF2">
    <property type="entry name" value="TLE1 PHOSPHOLIPASE DOMAIN-CONTAINING PROTEIN"/>
    <property type="match status" value="1"/>
</dbReference>
<feature type="domain" description="T6SS Phospholipase effector Tle1-like catalytic" evidence="2">
    <location>
        <begin position="44"/>
        <end position="91"/>
    </location>
</feature>
<dbReference type="EMBL" id="JH930468">
    <property type="protein sequence ID" value="EKM61724.1"/>
    <property type="molecule type" value="Genomic_DNA"/>
</dbReference>
<evidence type="ECO:0000313" key="3">
    <source>
        <dbReference type="EMBL" id="EKM61724.1"/>
    </source>
</evidence>
<proteinExistence type="predicted"/>
<evidence type="ECO:0000256" key="1">
    <source>
        <dbReference type="SAM" id="MobiDB-lite"/>
    </source>
</evidence>
<gene>
    <name evidence="3" type="ORF">PHACADRAFT_248500</name>
</gene>
<dbReference type="AlphaFoldDB" id="K5WR35"/>
<sequence>MQPRPRRGTTAALGTACQRPSCDPSARTNGRRHRARSTRVADEADDRIHIFDFPRCAYTARALADVVHKVCLPLAFNRQQVLFAYRMYTRAMPLSWMRSTLFNKAFSVDVWDTVCSMGLFSLRLPFTASNTAIKMFKHAASPDERRAKFKTNLFSWSHEVEKRLGAQPGEGEGYAQADQNEDRVFMSSFNESKSSAVAEKKDDKK</sequence>
<dbReference type="GeneID" id="18914378"/>
<dbReference type="InterPro" id="IPR018712">
    <property type="entry name" value="Tle1-like_cat"/>
</dbReference>